<dbReference type="Proteomes" id="UP000249377">
    <property type="component" value="Unassembled WGS sequence"/>
</dbReference>
<evidence type="ECO:0000256" key="1">
    <source>
        <dbReference type="ARBA" id="ARBA00004196"/>
    </source>
</evidence>
<proteinExistence type="inferred from homology"/>
<comment type="similarity">
    <text evidence="2 4">Belongs to the bacterial solute-binding protein 3 family.</text>
</comment>
<sequence length="268" mass="28792">MKMGKKIAALFLAAAMAAGLTACSGGNTASGTQSGDAAGGGTVIMSTNAGFEPFEYMEGDEYKGIDIEIANKIAEKMGKTLEIHNVEFKTVITEVQSGKAQFAAAGISITDERKEQVDFSDTYFVATQSIIVLKDSDIKSRTDLEGKKVGVQEGTTGDEFCKNEDGSSDIQVGETVRYNTGMEAVADLIKGRIDAVVIDDFPATKLVERNSDNVVKLEDALTQEDYAIAVKKGDTETLKVINEVLKEMKENGELDALIDQYRSVLEGE</sequence>
<dbReference type="PANTHER" id="PTHR35936">
    <property type="entry name" value="MEMBRANE-BOUND LYTIC MUREIN TRANSGLYCOSYLASE F"/>
    <property type="match status" value="1"/>
</dbReference>
<evidence type="ECO:0000256" key="5">
    <source>
        <dbReference type="SAM" id="SignalP"/>
    </source>
</evidence>
<dbReference type="Pfam" id="PF00497">
    <property type="entry name" value="SBP_bac_3"/>
    <property type="match status" value="1"/>
</dbReference>
<keyword evidence="8" id="KW-1185">Reference proteome</keyword>
<comment type="caution">
    <text evidence="7">The sequence shown here is derived from an EMBL/GenBank/DDBJ whole genome shotgun (WGS) entry which is preliminary data.</text>
</comment>
<evidence type="ECO:0000256" key="3">
    <source>
        <dbReference type="ARBA" id="ARBA00022729"/>
    </source>
</evidence>
<dbReference type="RefSeq" id="WP_112331524.1">
    <property type="nucleotide sequence ID" value="NZ_JBKYJQ010000009.1"/>
</dbReference>
<dbReference type="AlphaFoldDB" id="A0A328UEN4"/>
<dbReference type="PANTHER" id="PTHR35936:SF17">
    <property type="entry name" value="ARGININE-BINDING EXTRACELLULAR PROTEIN ARTP"/>
    <property type="match status" value="1"/>
</dbReference>
<name>A0A328UEN4_9FIRM</name>
<evidence type="ECO:0000259" key="6">
    <source>
        <dbReference type="SMART" id="SM00062"/>
    </source>
</evidence>
<protein>
    <submittedName>
        <fullName evidence="7">ABC transporter substrate-binding protein</fullName>
    </submittedName>
</protein>
<dbReference type="InterPro" id="IPR018313">
    <property type="entry name" value="SBP_3_CS"/>
</dbReference>
<reference evidence="7 8" key="1">
    <citation type="submission" date="2018-06" db="EMBL/GenBank/DDBJ databases">
        <title>Noncontiguous genome sequence of Ruminococcaceae bacterium ASD2818.</title>
        <authorList>
            <person name="Chaplin A.V."/>
            <person name="Sokolova S.R."/>
            <person name="Kochetkova T.O."/>
            <person name="Goltsov A.Y."/>
            <person name="Trofimov D.Y."/>
            <person name="Efimov B.A."/>
        </authorList>
    </citation>
    <scope>NUCLEOTIDE SEQUENCE [LARGE SCALE GENOMIC DNA]</scope>
    <source>
        <strain evidence="7 8">ASD2818</strain>
    </source>
</reference>
<comment type="subcellular location">
    <subcellularLocation>
        <location evidence="1">Cell envelope</location>
    </subcellularLocation>
</comment>
<accession>A0A328UEN4</accession>
<organism evidence="7 8">
    <name type="scientific">Hydrogeniiclostridium mannosilyticum</name>
    <dbReference type="NCBI Taxonomy" id="2764322"/>
    <lineage>
        <taxon>Bacteria</taxon>
        <taxon>Bacillati</taxon>
        <taxon>Bacillota</taxon>
        <taxon>Clostridia</taxon>
        <taxon>Eubacteriales</taxon>
        <taxon>Acutalibacteraceae</taxon>
        <taxon>Hydrogeniiclostridium</taxon>
    </lineage>
</organism>
<evidence type="ECO:0000313" key="7">
    <source>
        <dbReference type="EMBL" id="RAQ30327.1"/>
    </source>
</evidence>
<dbReference type="InterPro" id="IPR001638">
    <property type="entry name" value="Solute-binding_3/MltF_N"/>
</dbReference>
<feature type="chain" id="PRO_5038764479" evidence="5">
    <location>
        <begin position="25"/>
        <end position="268"/>
    </location>
</feature>
<dbReference type="PROSITE" id="PS51257">
    <property type="entry name" value="PROKAR_LIPOPROTEIN"/>
    <property type="match status" value="1"/>
</dbReference>
<gene>
    <name evidence="7" type="ORF">DPQ25_02135</name>
</gene>
<evidence type="ECO:0000256" key="4">
    <source>
        <dbReference type="RuleBase" id="RU003744"/>
    </source>
</evidence>
<dbReference type="PROSITE" id="PS01039">
    <property type="entry name" value="SBP_BACTERIAL_3"/>
    <property type="match status" value="1"/>
</dbReference>
<evidence type="ECO:0000256" key="2">
    <source>
        <dbReference type="ARBA" id="ARBA00010333"/>
    </source>
</evidence>
<dbReference type="GO" id="GO:0030313">
    <property type="term" value="C:cell envelope"/>
    <property type="evidence" value="ECO:0007669"/>
    <property type="project" value="UniProtKB-SubCell"/>
</dbReference>
<dbReference type="Gene3D" id="3.40.190.10">
    <property type="entry name" value="Periplasmic binding protein-like II"/>
    <property type="match status" value="2"/>
</dbReference>
<dbReference type="EMBL" id="QLYR01000001">
    <property type="protein sequence ID" value="RAQ30327.1"/>
    <property type="molecule type" value="Genomic_DNA"/>
</dbReference>
<dbReference type="SUPFAM" id="SSF53850">
    <property type="entry name" value="Periplasmic binding protein-like II"/>
    <property type="match status" value="1"/>
</dbReference>
<keyword evidence="3 5" id="KW-0732">Signal</keyword>
<dbReference type="SMART" id="SM00062">
    <property type="entry name" value="PBPb"/>
    <property type="match status" value="1"/>
</dbReference>
<feature type="domain" description="Solute-binding protein family 3/N-terminal" evidence="6">
    <location>
        <begin position="42"/>
        <end position="265"/>
    </location>
</feature>
<evidence type="ECO:0000313" key="8">
    <source>
        <dbReference type="Proteomes" id="UP000249377"/>
    </source>
</evidence>
<feature type="signal peptide" evidence="5">
    <location>
        <begin position="1"/>
        <end position="24"/>
    </location>
</feature>